<sequence length="437" mass="50902">MKLLILLAIFFTRSLEGRGVFPQIPSQVYKSEGRVDFVLECSRFLRSDSITVCEFSYMVNLNSLKRKNDFVGFKARVEIQGKNIEKPIVSEWTQRTSKPLNFSVDKFWASLIPGIYEVTFTISDLNSKNRGFVKFSVSTLSSDTSLIASDLQLLLTTYPGEDSVFGRFGYVQIPNPSGIYYVGRDTLFFYMELYHLSKDTFPYFVRYFILDEKGNPVRASTPIKRYKDELPVVRDGILLEGLKSGKYTLKIQAVDLSTGSSVIRDREFIYYSSGLPEQQMENLTYFYFIDYFATPEELREFKELPEEGKILYLKKFWKKLDPTPETEYNEFFVEFVKRCKYADENFSLPEKPGRLSDRGRIYIKFGPPDEVNRVTFGLTSRNREHWIYYSGGFKEFVFVDIKNTGDFELVYSSDPSEPSKPDWMKYVSPSDLQRQSF</sequence>
<organism evidence="3">
    <name type="scientific">candidate division WOR-3 bacterium</name>
    <dbReference type="NCBI Taxonomy" id="2052148"/>
    <lineage>
        <taxon>Bacteria</taxon>
        <taxon>Bacteria division WOR-3</taxon>
    </lineage>
</organism>
<evidence type="ECO:0000259" key="2">
    <source>
        <dbReference type="Pfam" id="PF20094"/>
    </source>
</evidence>
<evidence type="ECO:0000256" key="1">
    <source>
        <dbReference type="SAM" id="MobiDB-lite"/>
    </source>
</evidence>
<feature type="domain" description="GWxTD" evidence="2">
    <location>
        <begin position="289"/>
        <end position="414"/>
    </location>
</feature>
<dbReference type="AlphaFoldDB" id="A0A7V4E5A4"/>
<proteinExistence type="predicted"/>
<evidence type="ECO:0000313" key="3">
    <source>
        <dbReference type="EMBL" id="HGL18463.1"/>
    </source>
</evidence>
<dbReference type="NCBIfam" id="TIGR04514">
    <property type="entry name" value="GWxTD_dom"/>
    <property type="match status" value="1"/>
</dbReference>
<name>A0A7V4E5A4_UNCW3</name>
<feature type="region of interest" description="Disordered" evidence="1">
    <location>
        <begin position="413"/>
        <end position="437"/>
    </location>
</feature>
<gene>
    <name evidence="3" type="ORF">ENU66_09070</name>
</gene>
<comment type="caution">
    <text evidence="3">The sequence shown here is derived from an EMBL/GenBank/DDBJ whole genome shotgun (WGS) entry which is preliminary data.</text>
</comment>
<dbReference type="Pfam" id="PF20094">
    <property type="entry name" value="GWxTD_dom"/>
    <property type="match status" value="1"/>
</dbReference>
<protein>
    <submittedName>
        <fullName evidence="3">GWxTD domain-containing protein</fullName>
    </submittedName>
</protein>
<dbReference type="InterPro" id="IPR030959">
    <property type="entry name" value="GWxTD_dom"/>
</dbReference>
<accession>A0A7V4E5A4</accession>
<reference evidence="3" key="1">
    <citation type="journal article" date="2020" name="mSystems">
        <title>Genome- and Community-Level Interaction Insights into Carbon Utilization and Element Cycling Functions of Hydrothermarchaeota in Hydrothermal Sediment.</title>
        <authorList>
            <person name="Zhou Z."/>
            <person name="Liu Y."/>
            <person name="Xu W."/>
            <person name="Pan J."/>
            <person name="Luo Z.H."/>
            <person name="Li M."/>
        </authorList>
    </citation>
    <scope>NUCLEOTIDE SEQUENCE [LARGE SCALE GENOMIC DNA]</scope>
    <source>
        <strain evidence="3">SpSt-69</strain>
    </source>
</reference>
<dbReference type="EMBL" id="DTDJ01000053">
    <property type="protein sequence ID" value="HGL18463.1"/>
    <property type="molecule type" value="Genomic_DNA"/>
</dbReference>